<dbReference type="InterPro" id="IPR000847">
    <property type="entry name" value="LysR_HTH_N"/>
</dbReference>
<evidence type="ECO:0000256" key="2">
    <source>
        <dbReference type="ARBA" id="ARBA00023015"/>
    </source>
</evidence>
<proteinExistence type="inferred from homology"/>
<feature type="domain" description="HTH lysR-type" evidence="5">
    <location>
        <begin position="67"/>
        <end position="119"/>
    </location>
</feature>
<dbReference type="InterPro" id="IPR036388">
    <property type="entry name" value="WH-like_DNA-bd_sf"/>
</dbReference>
<gene>
    <name evidence="6" type="ORF">PIN31115_00418</name>
</gene>
<dbReference type="SUPFAM" id="SSF53850">
    <property type="entry name" value="Periplasmic binding protein-like II"/>
    <property type="match status" value="1"/>
</dbReference>
<dbReference type="PANTHER" id="PTHR30419">
    <property type="entry name" value="HTH-TYPE TRANSCRIPTIONAL REGULATOR YBHD"/>
    <property type="match status" value="1"/>
</dbReference>
<sequence length="358" mass="39497">MMSADSLLQKSENPSRINDLWQISFIYAASGVVSATEAALGTKSLERDSEAEMTNDAWMDEIGERPLKYLTEIASTGGVRMAAESLGVNPSVVSRQIAALERRLRFPLIERRGRNVSVTEIGQVLIDYYRDGQRRQRDLSARLEEYRHLKRGRVAIGVGEGFIGNLIARALQRFSMTYPDILVEIRSGPTPVVLSLVRDDVVDIGLCVRSADDPAMRIHPFAAKPLCAVVAPSHRFATMTSVPPMELANERLIFMTEAYGVQHFVHSVLETVRLNVIPAYRVDLFNTAQTLAAAGLGVAFMSAITARRGIELGELVAVPIDHPIATGFSSQMMTRVGRRLSPAADHLWKQLAQSLAQR</sequence>
<comment type="similarity">
    <text evidence="1">Belongs to the LysR transcriptional regulatory family.</text>
</comment>
<dbReference type="InterPro" id="IPR005119">
    <property type="entry name" value="LysR_subst-bd"/>
</dbReference>
<evidence type="ECO:0000313" key="7">
    <source>
        <dbReference type="Proteomes" id="UP000333828"/>
    </source>
</evidence>
<keyword evidence="2" id="KW-0805">Transcription regulation</keyword>
<evidence type="ECO:0000313" key="6">
    <source>
        <dbReference type="EMBL" id="VVD67456.1"/>
    </source>
</evidence>
<protein>
    <submittedName>
        <fullName evidence="6">LysR family transcriptional regulator</fullName>
    </submittedName>
</protein>
<keyword evidence="3" id="KW-0238">DNA-binding</keyword>
<name>A0A5E4RVK4_9BURK</name>
<accession>A0A5E4RVK4</accession>
<dbReference type="GO" id="GO:0003677">
    <property type="term" value="F:DNA binding"/>
    <property type="evidence" value="ECO:0007669"/>
    <property type="project" value="UniProtKB-KW"/>
</dbReference>
<dbReference type="Proteomes" id="UP000333828">
    <property type="component" value="Unassembled WGS sequence"/>
</dbReference>
<dbReference type="GO" id="GO:0005829">
    <property type="term" value="C:cytosol"/>
    <property type="evidence" value="ECO:0007669"/>
    <property type="project" value="TreeGrafter"/>
</dbReference>
<evidence type="ECO:0000256" key="4">
    <source>
        <dbReference type="ARBA" id="ARBA00023163"/>
    </source>
</evidence>
<evidence type="ECO:0000256" key="3">
    <source>
        <dbReference type="ARBA" id="ARBA00023125"/>
    </source>
</evidence>
<dbReference type="InterPro" id="IPR050950">
    <property type="entry name" value="HTH-type_LysR_regulators"/>
</dbReference>
<dbReference type="GO" id="GO:0003700">
    <property type="term" value="F:DNA-binding transcription factor activity"/>
    <property type="evidence" value="ECO:0007669"/>
    <property type="project" value="InterPro"/>
</dbReference>
<dbReference type="PROSITE" id="PS50931">
    <property type="entry name" value="HTH_LYSR"/>
    <property type="match status" value="1"/>
</dbReference>
<keyword evidence="7" id="KW-1185">Reference proteome</keyword>
<evidence type="ECO:0000256" key="1">
    <source>
        <dbReference type="ARBA" id="ARBA00009437"/>
    </source>
</evidence>
<organism evidence="6 7">
    <name type="scientific">Pandoraea iniqua</name>
    <dbReference type="NCBI Taxonomy" id="2508288"/>
    <lineage>
        <taxon>Bacteria</taxon>
        <taxon>Pseudomonadati</taxon>
        <taxon>Pseudomonadota</taxon>
        <taxon>Betaproteobacteria</taxon>
        <taxon>Burkholderiales</taxon>
        <taxon>Burkholderiaceae</taxon>
        <taxon>Pandoraea</taxon>
    </lineage>
</organism>
<dbReference type="EMBL" id="CABPSI010000001">
    <property type="protein sequence ID" value="VVD67456.1"/>
    <property type="molecule type" value="Genomic_DNA"/>
</dbReference>
<keyword evidence="4" id="KW-0804">Transcription</keyword>
<dbReference type="Pfam" id="PF00126">
    <property type="entry name" value="HTH_1"/>
    <property type="match status" value="1"/>
</dbReference>
<dbReference type="AlphaFoldDB" id="A0A5E4RVK4"/>
<dbReference type="InterPro" id="IPR036390">
    <property type="entry name" value="WH_DNA-bd_sf"/>
</dbReference>
<dbReference type="PANTHER" id="PTHR30419:SF8">
    <property type="entry name" value="NITROGEN ASSIMILATION TRANSCRIPTIONAL ACTIVATOR-RELATED"/>
    <property type="match status" value="1"/>
</dbReference>
<reference evidence="6 7" key="1">
    <citation type="submission" date="2019-08" db="EMBL/GenBank/DDBJ databases">
        <authorList>
            <person name="Peeters C."/>
        </authorList>
    </citation>
    <scope>NUCLEOTIDE SEQUENCE [LARGE SCALE GENOMIC DNA]</scope>
    <source>
        <strain evidence="6 7">LMG 31115</strain>
    </source>
</reference>
<dbReference type="Gene3D" id="1.10.10.10">
    <property type="entry name" value="Winged helix-like DNA-binding domain superfamily/Winged helix DNA-binding domain"/>
    <property type="match status" value="1"/>
</dbReference>
<dbReference type="Gene3D" id="3.40.190.290">
    <property type="match status" value="1"/>
</dbReference>
<dbReference type="SUPFAM" id="SSF46785">
    <property type="entry name" value="Winged helix' DNA-binding domain"/>
    <property type="match status" value="1"/>
</dbReference>
<evidence type="ECO:0000259" key="5">
    <source>
        <dbReference type="PROSITE" id="PS50931"/>
    </source>
</evidence>
<dbReference type="Pfam" id="PF03466">
    <property type="entry name" value="LysR_substrate"/>
    <property type="match status" value="1"/>
</dbReference>